<organism evidence="7 8">
    <name type="scientific">Babjeviella inositovora NRRL Y-12698</name>
    <dbReference type="NCBI Taxonomy" id="984486"/>
    <lineage>
        <taxon>Eukaryota</taxon>
        <taxon>Fungi</taxon>
        <taxon>Dikarya</taxon>
        <taxon>Ascomycota</taxon>
        <taxon>Saccharomycotina</taxon>
        <taxon>Pichiomycetes</taxon>
        <taxon>Serinales incertae sedis</taxon>
        <taxon>Babjeviella</taxon>
    </lineage>
</organism>
<evidence type="ECO:0000313" key="8">
    <source>
        <dbReference type="Proteomes" id="UP000094336"/>
    </source>
</evidence>
<evidence type="ECO:0000256" key="4">
    <source>
        <dbReference type="ARBA" id="ARBA00022989"/>
    </source>
</evidence>
<dbReference type="Pfam" id="PF01679">
    <property type="entry name" value="Pmp3"/>
    <property type="match status" value="1"/>
</dbReference>
<evidence type="ECO:0000256" key="5">
    <source>
        <dbReference type="ARBA" id="ARBA00023136"/>
    </source>
</evidence>
<evidence type="ECO:0000256" key="6">
    <source>
        <dbReference type="SAM" id="Phobius"/>
    </source>
</evidence>
<dbReference type="Proteomes" id="UP000094336">
    <property type="component" value="Unassembled WGS sequence"/>
</dbReference>
<dbReference type="PROSITE" id="PS01309">
    <property type="entry name" value="UPF0057"/>
    <property type="match status" value="1"/>
</dbReference>
<protein>
    <recommendedName>
        <fullName evidence="9">Plasma membrane proteolipid 3</fullName>
    </recommendedName>
</protein>
<dbReference type="PANTHER" id="PTHR21659">
    <property type="entry name" value="HYDROPHOBIC PROTEIN RCI2 LOW TEMPERATURE AND SALT RESPONSIVE PROTEIN LTI6 -RELATED"/>
    <property type="match status" value="1"/>
</dbReference>
<dbReference type="PANTHER" id="PTHR21659:SF112">
    <property type="entry name" value="PROTEIN SNA2-RELATED"/>
    <property type="match status" value="1"/>
</dbReference>
<name>A0A1E3QTF1_9ASCO</name>
<dbReference type="STRING" id="984486.A0A1E3QTF1"/>
<evidence type="ECO:0000256" key="1">
    <source>
        <dbReference type="ARBA" id="ARBA00004370"/>
    </source>
</evidence>
<keyword evidence="5 6" id="KW-0472">Membrane</keyword>
<feature type="transmembrane region" description="Helical" evidence="6">
    <location>
        <begin position="6"/>
        <end position="22"/>
    </location>
</feature>
<keyword evidence="3 6" id="KW-0812">Transmembrane</keyword>
<evidence type="ECO:0000256" key="2">
    <source>
        <dbReference type="ARBA" id="ARBA00009530"/>
    </source>
</evidence>
<keyword evidence="8" id="KW-1185">Reference proteome</keyword>
<dbReference type="AlphaFoldDB" id="A0A1E3QTF1"/>
<sequence>MHARDWFLAVIAFFLPPVAVFVKRGFFSADFLINIVLLLLGFVPGLIHAWYIIAQYPYTEGDRVMLHSDNEGYGAV</sequence>
<dbReference type="GO" id="GO:0000329">
    <property type="term" value="C:fungal-type vacuole membrane"/>
    <property type="evidence" value="ECO:0007669"/>
    <property type="project" value="EnsemblFungi"/>
</dbReference>
<feature type="transmembrane region" description="Helical" evidence="6">
    <location>
        <begin position="31"/>
        <end position="53"/>
    </location>
</feature>
<keyword evidence="4 6" id="KW-1133">Transmembrane helix</keyword>
<dbReference type="EMBL" id="KV454430">
    <property type="protein sequence ID" value="ODQ80292.1"/>
    <property type="molecule type" value="Genomic_DNA"/>
</dbReference>
<dbReference type="GeneID" id="30149596"/>
<comment type="similarity">
    <text evidence="2">Belongs to the UPF0057 (PMP3) family.</text>
</comment>
<reference evidence="8" key="1">
    <citation type="submission" date="2016-05" db="EMBL/GenBank/DDBJ databases">
        <title>Comparative genomics of biotechnologically important yeasts.</title>
        <authorList>
            <consortium name="DOE Joint Genome Institute"/>
            <person name="Riley R."/>
            <person name="Haridas S."/>
            <person name="Wolfe K.H."/>
            <person name="Lopes M.R."/>
            <person name="Hittinger C.T."/>
            <person name="Goker M."/>
            <person name="Salamov A."/>
            <person name="Wisecaver J."/>
            <person name="Long T.M."/>
            <person name="Aerts A.L."/>
            <person name="Barry K."/>
            <person name="Choi C."/>
            <person name="Clum A."/>
            <person name="Coughlan A.Y."/>
            <person name="Deshpande S."/>
            <person name="Douglass A.P."/>
            <person name="Hanson S.J."/>
            <person name="Klenk H.-P."/>
            <person name="Labutti K."/>
            <person name="Lapidus A."/>
            <person name="Lindquist E."/>
            <person name="Lipzen A."/>
            <person name="Meier-Kolthoff J.P."/>
            <person name="Ohm R.A."/>
            <person name="Otillar R.P."/>
            <person name="Pangilinan J."/>
            <person name="Peng Y."/>
            <person name="Rokas A."/>
            <person name="Rosa C.A."/>
            <person name="Scheuner C."/>
            <person name="Sibirny A.A."/>
            <person name="Slot J.C."/>
            <person name="Stielow J.B."/>
            <person name="Sun H."/>
            <person name="Kurtzman C.P."/>
            <person name="Blackwell M."/>
            <person name="Grigoriev I.V."/>
            <person name="Jeffries T.W."/>
        </authorList>
    </citation>
    <scope>NUCLEOTIDE SEQUENCE [LARGE SCALE GENOMIC DNA]</scope>
    <source>
        <strain evidence="8">NRRL Y-12698</strain>
    </source>
</reference>
<comment type="subcellular location">
    <subcellularLocation>
        <location evidence="1">Membrane</location>
    </subcellularLocation>
</comment>
<dbReference type="InterPro" id="IPR000612">
    <property type="entry name" value="PMP3"/>
</dbReference>
<evidence type="ECO:0000256" key="3">
    <source>
        <dbReference type="ARBA" id="ARBA00022692"/>
    </source>
</evidence>
<evidence type="ECO:0008006" key="9">
    <source>
        <dbReference type="Google" id="ProtNLM"/>
    </source>
</evidence>
<gene>
    <name evidence="7" type="ORF">BABINDRAFT_35951</name>
</gene>
<dbReference type="RefSeq" id="XP_018985620.1">
    <property type="nucleotide sequence ID" value="XM_019131743.1"/>
</dbReference>
<proteinExistence type="inferred from homology"/>
<accession>A0A1E3QTF1</accession>
<dbReference type="OrthoDB" id="2802411at2759"/>
<evidence type="ECO:0000313" key="7">
    <source>
        <dbReference type="EMBL" id="ODQ80292.1"/>
    </source>
</evidence>